<reference evidence="10" key="1">
    <citation type="submission" date="2020-09" db="EMBL/GenBank/DDBJ databases">
        <title>Secondary metabolite and genome analysis of marine Streptomyces chumphonensis KK1-2T.</title>
        <authorList>
            <person name="Phongsopitanun W."/>
            <person name="Kanchanasin P."/>
            <person name="Pittayakhajonwut P."/>
            <person name="Suwanborirux K."/>
            <person name="Tanasupawat S."/>
        </authorList>
    </citation>
    <scope>NUCLEOTIDE SEQUENCE</scope>
    <source>
        <strain evidence="10">KK1-2</strain>
    </source>
</reference>
<comment type="subcellular location">
    <subcellularLocation>
        <location evidence="1">Cell membrane</location>
        <topology evidence="1">Single-pass type II membrane protein</topology>
    </subcellularLocation>
    <subcellularLocation>
        <location evidence="7">Membrane</location>
        <topology evidence="7">Single-pass type II membrane protein</topology>
    </subcellularLocation>
</comment>
<dbReference type="InterPro" id="IPR000223">
    <property type="entry name" value="Pept_S26A_signal_pept_1"/>
</dbReference>
<sequence length="202" mass="21754">MRPRRILVALLAVLAVLSGGTAVGVTALSVRVEGASMAPTLRDGERLLATPGSADDIRRFDLVLMHRPRTEVLIVKRVIALPGDRVGIVSTPQDPFEVLLRKAGDDRLHRVASDAWGDRVRRTGNCCGADGTRSAAPRLRTVPPGRFFFLGDNPDVSDDSRHYGWGRLEDVAGRVGARVWPPSAPHGLGNRPHLTQVPGDGP</sequence>
<dbReference type="AlphaFoldDB" id="A0A927F323"/>
<dbReference type="PANTHER" id="PTHR12383">
    <property type="entry name" value="PROTEASE FAMILY S26 MITOCHONDRIAL INNER MEMBRANE PROTEASE-RELATED"/>
    <property type="match status" value="1"/>
</dbReference>
<proteinExistence type="inferred from homology"/>
<comment type="catalytic activity">
    <reaction evidence="7">
        <text>Cleavage of hydrophobic, N-terminal signal or leader sequences from secreted and periplasmic proteins.</text>
        <dbReference type="EC" id="3.4.21.89"/>
    </reaction>
</comment>
<dbReference type="PRINTS" id="PR00727">
    <property type="entry name" value="LEADERPTASE"/>
</dbReference>
<dbReference type="PANTHER" id="PTHR12383:SF16">
    <property type="entry name" value="MITOCHONDRIAL INNER MEMBRANE PROTEASE SUBUNIT 1"/>
    <property type="match status" value="1"/>
</dbReference>
<dbReference type="GO" id="GO:0005886">
    <property type="term" value="C:plasma membrane"/>
    <property type="evidence" value="ECO:0007669"/>
    <property type="project" value="UniProtKB-SubCell"/>
</dbReference>
<dbReference type="PROSITE" id="PS00501">
    <property type="entry name" value="SPASE_I_1"/>
    <property type="match status" value="1"/>
</dbReference>
<dbReference type="InterPro" id="IPR052064">
    <property type="entry name" value="Mito_IMP1_subunit"/>
</dbReference>
<organism evidence="10 11">
    <name type="scientific">Streptomyces chumphonensis</name>
    <dbReference type="NCBI Taxonomy" id="1214925"/>
    <lineage>
        <taxon>Bacteria</taxon>
        <taxon>Bacillati</taxon>
        <taxon>Actinomycetota</taxon>
        <taxon>Actinomycetes</taxon>
        <taxon>Kitasatosporales</taxon>
        <taxon>Streptomycetaceae</taxon>
        <taxon>Streptomyces</taxon>
    </lineage>
</organism>
<dbReference type="GO" id="GO:0009003">
    <property type="term" value="F:signal peptidase activity"/>
    <property type="evidence" value="ECO:0007669"/>
    <property type="project" value="UniProtKB-EC"/>
</dbReference>
<dbReference type="RefSeq" id="WP_191211608.1">
    <property type="nucleotide sequence ID" value="NZ_BAABKL010000002.1"/>
</dbReference>
<feature type="domain" description="Peptidase S26" evidence="9">
    <location>
        <begin position="10"/>
        <end position="180"/>
    </location>
</feature>
<keyword evidence="4" id="KW-0472">Membrane</keyword>
<evidence type="ECO:0000256" key="8">
    <source>
        <dbReference type="SAM" id="MobiDB-lite"/>
    </source>
</evidence>
<dbReference type="SUPFAM" id="SSF51306">
    <property type="entry name" value="LexA/Signal peptidase"/>
    <property type="match status" value="1"/>
</dbReference>
<evidence type="ECO:0000256" key="6">
    <source>
        <dbReference type="PIRSR" id="PIRSR600223-1"/>
    </source>
</evidence>
<dbReference type="EC" id="3.4.21.89" evidence="7"/>
<dbReference type="InterPro" id="IPR019756">
    <property type="entry name" value="Pept_S26A_signal_pept_1_Ser-AS"/>
</dbReference>
<protein>
    <recommendedName>
        <fullName evidence="7">Signal peptidase I</fullName>
        <ecNumber evidence="7">3.4.21.89</ecNumber>
    </recommendedName>
</protein>
<comment type="caution">
    <text evidence="10">The sequence shown here is derived from an EMBL/GenBank/DDBJ whole genome shotgun (WGS) entry which is preliminary data.</text>
</comment>
<accession>A0A927F323</accession>
<keyword evidence="2 7" id="KW-0645">Protease</keyword>
<evidence type="ECO:0000256" key="1">
    <source>
        <dbReference type="ARBA" id="ARBA00004401"/>
    </source>
</evidence>
<evidence type="ECO:0000259" key="9">
    <source>
        <dbReference type="Pfam" id="PF10502"/>
    </source>
</evidence>
<dbReference type="NCBIfam" id="TIGR02227">
    <property type="entry name" value="sigpep_I_bact"/>
    <property type="match status" value="1"/>
</dbReference>
<dbReference type="InterPro" id="IPR036286">
    <property type="entry name" value="LexA/Signal_pep-like_sf"/>
</dbReference>
<dbReference type="InterPro" id="IPR019533">
    <property type="entry name" value="Peptidase_S26"/>
</dbReference>
<evidence type="ECO:0000256" key="3">
    <source>
        <dbReference type="ARBA" id="ARBA00022801"/>
    </source>
</evidence>
<name>A0A927F323_9ACTN</name>
<dbReference type="Gene3D" id="2.10.109.10">
    <property type="entry name" value="Umud Fragment, subunit A"/>
    <property type="match status" value="1"/>
</dbReference>
<evidence type="ECO:0000256" key="5">
    <source>
        <dbReference type="ARBA" id="ARBA00038445"/>
    </source>
</evidence>
<dbReference type="GO" id="GO:0006465">
    <property type="term" value="P:signal peptide processing"/>
    <property type="evidence" value="ECO:0007669"/>
    <property type="project" value="InterPro"/>
</dbReference>
<dbReference type="Proteomes" id="UP000632289">
    <property type="component" value="Unassembled WGS sequence"/>
</dbReference>
<evidence type="ECO:0000313" key="11">
    <source>
        <dbReference type="Proteomes" id="UP000632289"/>
    </source>
</evidence>
<keyword evidence="3 7" id="KW-0378">Hydrolase</keyword>
<dbReference type="EMBL" id="JACXYU010000015">
    <property type="protein sequence ID" value="MBD3934316.1"/>
    <property type="molecule type" value="Genomic_DNA"/>
</dbReference>
<keyword evidence="11" id="KW-1185">Reference proteome</keyword>
<dbReference type="GO" id="GO:0004252">
    <property type="term" value="F:serine-type endopeptidase activity"/>
    <property type="evidence" value="ECO:0007669"/>
    <property type="project" value="InterPro"/>
</dbReference>
<comment type="similarity">
    <text evidence="5">Belongs to the peptidase S26 family. IMP1 subfamily.</text>
</comment>
<dbReference type="CDD" id="cd06530">
    <property type="entry name" value="S26_SPase_I"/>
    <property type="match status" value="1"/>
</dbReference>
<feature type="region of interest" description="Disordered" evidence="8">
    <location>
        <begin position="181"/>
        <end position="202"/>
    </location>
</feature>
<dbReference type="Pfam" id="PF10502">
    <property type="entry name" value="Peptidase_S26"/>
    <property type="match status" value="1"/>
</dbReference>
<evidence type="ECO:0000313" key="10">
    <source>
        <dbReference type="EMBL" id="MBD3934316.1"/>
    </source>
</evidence>
<evidence type="ECO:0000256" key="7">
    <source>
        <dbReference type="RuleBase" id="RU362042"/>
    </source>
</evidence>
<feature type="active site" evidence="6">
    <location>
        <position position="76"/>
    </location>
</feature>
<feature type="active site" evidence="6">
    <location>
        <position position="36"/>
    </location>
</feature>
<evidence type="ECO:0000256" key="2">
    <source>
        <dbReference type="ARBA" id="ARBA00022670"/>
    </source>
</evidence>
<gene>
    <name evidence="10" type="primary">lepB</name>
    <name evidence="10" type="ORF">IF129_22480</name>
</gene>
<evidence type="ECO:0000256" key="4">
    <source>
        <dbReference type="ARBA" id="ARBA00023136"/>
    </source>
</evidence>